<feature type="compositionally biased region" description="Acidic residues" evidence="1">
    <location>
        <begin position="14"/>
        <end position="24"/>
    </location>
</feature>
<dbReference type="AlphaFoldDB" id="A0A830GLM7"/>
<gene>
    <name evidence="2" type="ORF">GCM10009030_19100</name>
</gene>
<comment type="caution">
    <text evidence="2">The sequence shown here is derived from an EMBL/GenBank/DDBJ whole genome shotgun (WGS) entry which is preliminary data.</text>
</comment>
<sequence>MVPLSLAGCFSSNDSDDDLGDNTSEETVQSKTSTMDPEYSLAILVFNGSGNLQTGSMALKHDNKQIYQKKFGLEPDDQRGFDTGVSDTGSFELQVESNDRNATFPITVTQEAIKLGSNYQVVIDDSGITGAIQE</sequence>
<protein>
    <submittedName>
        <fullName evidence="2">Uncharacterized protein</fullName>
    </submittedName>
</protein>
<name>A0A830GLM7_9EURY</name>
<reference evidence="2" key="1">
    <citation type="journal article" date="2014" name="Int. J. Syst. Evol. Microbiol.">
        <title>Complete genome sequence of Corynebacterium casei LMG S-19264T (=DSM 44701T), isolated from a smear-ripened cheese.</title>
        <authorList>
            <consortium name="US DOE Joint Genome Institute (JGI-PGF)"/>
            <person name="Walter F."/>
            <person name="Albersmeier A."/>
            <person name="Kalinowski J."/>
            <person name="Ruckert C."/>
        </authorList>
    </citation>
    <scope>NUCLEOTIDE SEQUENCE</scope>
    <source>
        <strain evidence="2">JCM 17820</strain>
    </source>
</reference>
<evidence type="ECO:0000256" key="1">
    <source>
        <dbReference type="SAM" id="MobiDB-lite"/>
    </source>
</evidence>
<accession>A0A830GLM7</accession>
<dbReference type="EMBL" id="BMOU01000002">
    <property type="protein sequence ID" value="GGN93556.1"/>
    <property type="molecule type" value="Genomic_DNA"/>
</dbReference>
<dbReference type="Proteomes" id="UP000605784">
    <property type="component" value="Unassembled WGS sequence"/>
</dbReference>
<feature type="region of interest" description="Disordered" evidence="1">
    <location>
        <begin position="12"/>
        <end position="34"/>
    </location>
</feature>
<evidence type="ECO:0000313" key="3">
    <source>
        <dbReference type="Proteomes" id="UP000605784"/>
    </source>
</evidence>
<reference evidence="2" key="2">
    <citation type="submission" date="2020-09" db="EMBL/GenBank/DDBJ databases">
        <authorList>
            <person name="Sun Q."/>
            <person name="Ohkuma M."/>
        </authorList>
    </citation>
    <scope>NUCLEOTIDE SEQUENCE</scope>
    <source>
        <strain evidence="2">JCM 17820</strain>
    </source>
</reference>
<organism evidence="2 3">
    <name type="scientific">Haloarcula pellucida</name>
    <dbReference type="NCBI Taxonomy" id="1427151"/>
    <lineage>
        <taxon>Archaea</taxon>
        <taxon>Methanobacteriati</taxon>
        <taxon>Methanobacteriota</taxon>
        <taxon>Stenosarchaea group</taxon>
        <taxon>Halobacteria</taxon>
        <taxon>Halobacteriales</taxon>
        <taxon>Haloarculaceae</taxon>
        <taxon>Haloarcula</taxon>
    </lineage>
</organism>
<feature type="compositionally biased region" description="Polar residues" evidence="1">
    <location>
        <begin position="25"/>
        <end position="34"/>
    </location>
</feature>
<proteinExistence type="predicted"/>
<keyword evidence="3" id="KW-1185">Reference proteome</keyword>
<evidence type="ECO:0000313" key="2">
    <source>
        <dbReference type="EMBL" id="GGN93556.1"/>
    </source>
</evidence>